<keyword evidence="2" id="KW-1185">Reference proteome</keyword>
<dbReference type="Proteomes" id="UP000821837">
    <property type="component" value="Unassembled WGS sequence"/>
</dbReference>
<dbReference type="InterPro" id="IPR032675">
    <property type="entry name" value="LRR_dom_sf"/>
</dbReference>
<reference evidence="1" key="1">
    <citation type="journal article" date="2020" name="Cell">
        <title>Large-Scale Comparative Analyses of Tick Genomes Elucidate Their Genetic Diversity and Vector Capacities.</title>
        <authorList>
            <consortium name="Tick Genome and Microbiome Consortium (TIGMIC)"/>
            <person name="Jia N."/>
            <person name="Wang J."/>
            <person name="Shi W."/>
            <person name="Du L."/>
            <person name="Sun Y."/>
            <person name="Zhan W."/>
            <person name="Jiang J.F."/>
            <person name="Wang Q."/>
            <person name="Zhang B."/>
            <person name="Ji P."/>
            <person name="Bell-Sakyi L."/>
            <person name="Cui X.M."/>
            <person name="Yuan T.T."/>
            <person name="Jiang B.G."/>
            <person name="Yang W.F."/>
            <person name="Lam T.T."/>
            <person name="Chang Q.C."/>
            <person name="Ding S.J."/>
            <person name="Wang X.J."/>
            <person name="Zhu J.G."/>
            <person name="Ruan X.D."/>
            <person name="Zhao L."/>
            <person name="Wei J.T."/>
            <person name="Ye R.Z."/>
            <person name="Que T.C."/>
            <person name="Du C.H."/>
            <person name="Zhou Y.H."/>
            <person name="Cheng J.X."/>
            <person name="Dai P.F."/>
            <person name="Guo W.B."/>
            <person name="Han X.H."/>
            <person name="Huang E.J."/>
            <person name="Li L.F."/>
            <person name="Wei W."/>
            <person name="Gao Y.C."/>
            <person name="Liu J.Z."/>
            <person name="Shao H.Z."/>
            <person name="Wang X."/>
            <person name="Wang C.C."/>
            <person name="Yang T.C."/>
            <person name="Huo Q.B."/>
            <person name="Li W."/>
            <person name="Chen H.Y."/>
            <person name="Chen S.E."/>
            <person name="Zhou L.G."/>
            <person name="Ni X.B."/>
            <person name="Tian J.H."/>
            <person name="Sheng Y."/>
            <person name="Liu T."/>
            <person name="Pan Y.S."/>
            <person name="Xia L.Y."/>
            <person name="Li J."/>
            <person name="Zhao F."/>
            <person name="Cao W.C."/>
        </authorList>
    </citation>
    <scope>NUCLEOTIDE SEQUENCE</scope>
    <source>
        <strain evidence="1">Rsan-2018</strain>
    </source>
</reference>
<evidence type="ECO:0000313" key="2">
    <source>
        <dbReference type="Proteomes" id="UP000821837"/>
    </source>
</evidence>
<comment type="caution">
    <text evidence="1">The sequence shown here is derived from an EMBL/GenBank/DDBJ whole genome shotgun (WGS) entry which is preliminary data.</text>
</comment>
<organism evidence="1 2">
    <name type="scientific">Rhipicephalus sanguineus</name>
    <name type="common">Brown dog tick</name>
    <name type="synonym">Ixodes sanguineus</name>
    <dbReference type="NCBI Taxonomy" id="34632"/>
    <lineage>
        <taxon>Eukaryota</taxon>
        <taxon>Metazoa</taxon>
        <taxon>Ecdysozoa</taxon>
        <taxon>Arthropoda</taxon>
        <taxon>Chelicerata</taxon>
        <taxon>Arachnida</taxon>
        <taxon>Acari</taxon>
        <taxon>Parasitiformes</taxon>
        <taxon>Ixodida</taxon>
        <taxon>Ixodoidea</taxon>
        <taxon>Ixodidae</taxon>
        <taxon>Rhipicephalinae</taxon>
        <taxon>Rhipicephalus</taxon>
        <taxon>Rhipicephalus</taxon>
    </lineage>
</organism>
<accession>A0A9D4PIA9</accession>
<name>A0A9D4PIA9_RHISA</name>
<protein>
    <submittedName>
        <fullName evidence="1">Uncharacterized protein</fullName>
    </submittedName>
</protein>
<dbReference type="SUPFAM" id="SSF52047">
    <property type="entry name" value="RNI-like"/>
    <property type="match status" value="1"/>
</dbReference>
<dbReference type="EMBL" id="JABSTV010001253">
    <property type="protein sequence ID" value="KAH7943278.1"/>
    <property type="molecule type" value="Genomic_DNA"/>
</dbReference>
<proteinExistence type="predicted"/>
<dbReference type="Gene3D" id="3.80.10.10">
    <property type="entry name" value="Ribonuclease Inhibitor"/>
    <property type="match status" value="1"/>
</dbReference>
<evidence type="ECO:0000313" key="1">
    <source>
        <dbReference type="EMBL" id="KAH7943278.1"/>
    </source>
</evidence>
<gene>
    <name evidence="1" type="ORF">HPB52_006712</name>
</gene>
<sequence>MLFEKSPFSGSVINYRTPCRSSEGRLCDVFADLTLWNEFFWQVGLELREFSPGQLCLAEMCDGEMFPDRLEKEEAATLLCHLLSHHRCIVSVHLNYHVYSGHHQLICDSLRKSQSLRKLKFCQQNMILKCSQSFAAVLPHLNQLQELELSHVYLDCTSLEALSEFLATTRSLTTLTMTDHSNVGREAVVILRGLRQNVTISTLSFHTDLLRATSYRLCETFADF</sequence>
<dbReference type="AlphaFoldDB" id="A0A9D4PIA9"/>
<reference evidence="1" key="2">
    <citation type="submission" date="2021-09" db="EMBL/GenBank/DDBJ databases">
        <authorList>
            <person name="Jia N."/>
            <person name="Wang J."/>
            <person name="Shi W."/>
            <person name="Du L."/>
            <person name="Sun Y."/>
            <person name="Zhan W."/>
            <person name="Jiang J."/>
            <person name="Wang Q."/>
            <person name="Zhang B."/>
            <person name="Ji P."/>
            <person name="Sakyi L.B."/>
            <person name="Cui X."/>
            <person name="Yuan T."/>
            <person name="Jiang B."/>
            <person name="Yang W."/>
            <person name="Lam T.T.-Y."/>
            <person name="Chang Q."/>
            <person name="Ding S."/>
            <person name="Wang X."/>
            <person name="Zhu J."/>
            <person name="Ruan X."/>
            <person name="Zhao L."/>
            <person name="Wei J."/>
            <person name="Que T."/>
            <person name="Du C."/>
            <person name="Cheng J."/>
            <person name="Dai P."/>
            <person name="Han X."/>
            <person name="Huang E."/>
            <person name="Gao Y."/>
            <person name="Liu J."/>
            <person name="Shao H."/>
            <person name="Ye R."/>
            <person name="Li L."/>
            <person name="Wei W."/>
            <person name="Wang X."/>
            <person name="Wang C."/>
            <person name="Huo Q."/>
            <person name="Li W."/>
            <person name="Guo W."/>
            <person name="Chen H."/>
            <person name="Chen S."/>
            <person name="Zhou L."/>
            <person name="Zhou L."/>
            <person name="Ni X."/>
            <person name="Tian J."/>
            <person name="Zhou Y."/>
            <person name="Sheng Y."/>
            <person name="Liu T."/>
            <person name="Pan Y."/>
            <person name="Xia L."/>
            <person name="Li J."/>
            <person name="Zhao F."/>
            <person name="Cao W."/>
        </authorList>
    </citation>
    <scope>NUCLEOTIDE SEQUENCE</scope>
    <source>
        <strain evidence="1">Rsan-2018</strain>
        <tissue evidence="1">Larvae</tissue>
    </source>
</reference>